<dbReference type="SUPFAM" id="SSF50249">
    <property type="entry name" value="Nucleic acid-binding proteins"/>
    <property type="match status" value="2"/>
</dbReference>
<keyword evidence="4" id="KW-1185">Reference proteome</keyword>
<evidence type="ECO:0000313" key="4">
    <source>
        <dbReference type="Proteomes" id="UP000292702"/>
    </source>
</evidence>
<dbReference type="CDD" id="cd04493">
    <property type="entry name" value="BRCA2DBD_OB1"/>
    <property type="match status" value="1"/>
</dbReference>
<feature type="region of interest" description="Disordered" evidence="1">
    <location>
        <begin position="950"/>
        <end position="970"/>
    </location>
</feature>
<feature type="region of interest" description="Disordered" evidence="1">
    <location>
        <begin position="160"/>
        <end position="183"/>
    </location>
</feature>
<feature type="region of interest" description="Disordered" evidence="1">
    <location>
        <begin position="348"/>
        <end position="394"/>
    </location>
</feature>
<dbReference type="InterPro" id="IPR036315">
    <property type="entry name" value="BRCA2_hlx_sf"/>
</dbReference>
<gene>
    <name evidence="3" type="ORF">EIP91_012134</name>
</gene>
<dbReference type="AlphaFoldDB" id="A0A4R0S3C9"/>
<dbReference type="InterPro" id="IPR015187">
    <property type="entry name" value="BRCA2_OB_1"/>
</dbReference>
<dbReference type="InterPro" id="IPR012340">
    <property type="entry name" value="NA-bd_OB-fold"/>
</dbReference>
<dbReference type="EMBL" id="RWJN01000009">
    <property type="protein sequence ID" value="TCD71184.1"/>
    <property type="molecule type" value="Genomic_DNA"/>
</dbReference>
<dbReference type="SUPFAM" id="SSF81872">
    <property type="entry name" value="BRCA2 helical domain"/>
    <property type="match status" value="1"/>
</dbReference>
<reference evidence="3 4" key="1">
    <citation type="submission" date="2018-11" db="EMBL/GenBank/DDBJ databases">
        <title>Genome assembly of Steccherinum ochraceum LE-BIN_3174, the white-rot fungus of the Steccherinaceae family (The Residual Polyporoid clade, Polyporales, Basidiomycota).</title>
        <authorList>
            <person name="Fedorova T.V."/>
            <person name="Glazunova O.A."/>
            <person name="Landesman E.O."/>
            <person name="Moiseenko K.V."/>
            <person name="Psurtseva N.V."/>
            <person name="Savinova O.S."/>
            <person name="Shakhova N.V."/>
            <person name="Tyazhelova T.V."/>
            <person name="Vasina D.V."/>
        </authorList>
    </citation>
    <scope>NUCLEOTIDE SEQUENCE [LARGE SCALE GENOMIC DNA]</scope>
    <source>
        <strain evidence="3 4">LE-BIN_3174</strain>
    </source>
</reference>
<dbReference type="OrthoDB" id="21095at2759"/>
<feature type="compositionally biased region" description="Polar residues" evidence="1">
    <location>
        <begin position="450"/>
        <end position="470"/>
    </location>
</feature>
<dbReference type="Gene3D" id="2.40.50.140">
    <property type="entry name" value="Nucleic acid-binding proteins"/>
    <property type="match status" value="3"/>
</dbReference>
<feature type="region of interest" description="Disordered" evidence="1">
    <location>
        <begin position="593"/>
        <end position="653"/>
    </location>
</feature>
<dbReference type="STRING" id="92696.A0A4R0S3C9"/>
<feature type="region of interest" description="Disordered" evidence="1">
    <location>
        <begin position="434"/>
        <end position="506"/>
    </location>
</feature>
<feature type="compositionally biased region" description="Basic and acidic residues" evidence="1">
    <location>
        <begin position="355"/>
        <end position="367"/>
    </location>
</feature>
<accession>A0A4R0S3C9</accession>
<feature type="domain" description="BRCA2 OB1" evidence="2">
    <location>
        <begin position="790"/>
        <end position="907"/>
    </location>
</feature>
<comment type="caution">
    <text evidence="3">The sequence shown here is derived from an EMBL/GenBank/DDBJ whole genome shotgun (WGS) entry which is preliminary data.</text>
</comment>
<proteinExistence type="predicted"/>
<dbReference type="GO" id="GO:0006355">
    <property type="term" value="P:regulation of DNA-templated transcription"/>
    <property type="evidence" value="ECO:0007669"/>
    <property type="project" value="TreeGrafter"/>
</dbReference>
<dbReference type="InterPro" id="IPR015525">
    <property type="entry name" value="BRCA2"/>
</dbReference>
<organism evidence="3 4">
    <name type="scientific">Steccherinum ochraceum</name>
    <dbReference type="NCBI Taxonomy" id="92696"/>
    <lineage>
        <taxon>Eukaryota</taxon>
        <taxon>Fungi</taxon>
        <taxon>Dikarya</taxon>
        <taxon>Basidiomycota</taxon>
        <taxon>Agaricomycotina</taxon>
        <taxon>Agaricomycetes</taxon>
        <taxon>Polyporales</taxon>
        <taxon>Steccherinaceae</taxon>
        <taxon>Steccherinum</taxon>
    </lineage>
</organism>
<dbReference type="PANTHER" id="PTHR11289:SF0">
    <property type="entry name" value="BREAST CANCER TYPE 2 SUSCEPTIBILITY PROTEIN"/>
    <property type="match status" value="1"/>
</dbReference>
<evidence type="ECO:0000259" key="2">
    <source>
        <dbReference type="Pfam" id="PF09103"/>
    </source>
</evidence>
<dbReference type="Pfam" id="PF09103">
    <property type="entry name" value="BRCA-2_OB1"/>
    <property type="match status" value="1"/>
</dbReference>
<feature type="compositionally biased region" description="Low complexity" evidence="1">
    <location>
        <begin position="239"/>
        <end position="260"/>
    </location>
</feature>
<evidence type="ECO:0000313" key="3">
    <source>
        <dbReference type="EMBL" id="TCD71184.1"/>
    </source>
</evidence>
<protein>
    <recommendedName>
        <fullName evidence="2">BRCA2 OB1 domain-containing protein</fullName>
    </recommendedName>
</protein>
<evidence type="ECO:0000256" key="1">
    <source>
        <dbReference type="SAM" id="MobiDB-lite"/>
    </source>
</evidence>
<dbReference type="Proteomes" id="UP000292702">
    <property type="component" value="Unassembled WGS sequence"/>
</dbReference>
<dbReference type="GO" id="GO:0000724">
    <property type="term" value="P:double-strand break repair via homologous recombination"/>
    <property type="evidence" value="ECO:0007669"/>
    <property type="project" value="InterPro"/>
</dbReference>
<dbReference type="PANTHER" id="PTHR11289">
    <property type="entry name" value="BREAST CANCER TYPE 2 SUSCEPTIBILITY PROTEIN BRCA2"/>
    <property type="match status" value="1"/>
</dbReference>
<feature type="compositionally biased region" description="Basic and acidic residues" evidence="1">
    <location>
        <begin position="434"/>
        <end position="444"/>
    </location>
</feature>
<name>A0A4R0S3C9_9APHY</name>
<feature type="region of interest" description="Disordered" evidence="1">
    <location>
        <begin position="200"/>
        <end position="269"/>
    </location>
</feature>
<sequence length="1167" mass="127726">MTHPVPVCEAPFHHFAAHIERLETVKVPSVAAEYRIGISPRHRWCFQDTSEVLWLGFFRAGSSDSQNARGNFRKLRVHVIITRRRRAPLSARSPSQSSPSSNALAFFSSPLLPSTRQFLKKWHLLKPHRRKRMRLSSPTYDDQVVLSQEELAAFEEFDSSLAQSQRRSPSPLKPSQAIGVSERLRRDQAIAAALKSRGLEADNGEDGDAEDRSISLSDTYVRKENRNPRAAVTDAYLDSRSSSSRSSKSPRSPRSPAKSPGRARGRTRLSGFGSALNMEKAQAEPPLAAPSFTHEPDMFDDEAWFESTAIPEGAVFTTFTTAKDVKAKVDEDPWINSPTQPAHAVAFQRARAIASRRDESPESDFKPHSSSSDPPESSPPHLGRTGTTAAAGFKSASATEIPQFVGFKTANNAAFAPSAKALKEAELKRKQWDSEFEADFKGDDTPAEGPSSTPVASTSKMSDTLLTASQDGGGPESPTPARFSGFKPAGLVVPPPTNVPSIQAGKKPFKSPLLPASGAKPFKTPLLAHTSTPAYVQSPLNPNRPPLGEVRLAPSTAFTTPSRPSTSFAPAMALGSVSPPKKALGITPRRLNGKSKFVTPFKPGMKPGEAGRQQLEQKSPEKPKEPVVNGFTPNAKGKGKETNPFLVEPKPKGKIPLATSDLVPQRYTHDELESQGINVSELQQITPQTALYYAFHTSASIGFTASQVPSTAATLGPDAALDQLRAKGCSLATKEWVDNHWALVLWKLAGMVCLDPQREKDPTKRRWCWAEVMKQLQYRYDRDLNSASRPPIRLITTHDTPPTCPMVLCVSNVIWPDGEPSEDDDVAPELEVTDGWYRLRAQLDPCLVRAVRKGRIRIGGKIATVGARLSMDSKEPSEPLEAYTTTALKLTGNSTHLAPWHAKLGFQSSPYISTLRSLSRDGGVVAMMELVVEKVYPVAYLEFVEVEGKTVREGPRNERDEGAAQDQWRNRRENAASKLRYDLERQTLALSQYADRLEQKAGSGFRPGDDDPPSIIDDLLVDLEDALSATTGNTTSNPAANELIKPLSSSEAGWLARAIKQKVEKDRDNLSDSMETQLNALCPPRQTRSFRVVVVRDHFPTSTTLSRQHTRSAQLTIWDVSQVFLGEGESGGGEGGEQLKEGQRYVVTNLVPTQMGSWVGVDKEGAW</sequence>